<protein>
    <recommendedName>
        <fullName evidence="3">SHSP domain-containing protein</fullName>
    </recommendedName>
</protein>
<feature type="domain" description="SHSP" evidence="3">
    <location>
        <begin position="35"/>
        <end position="145"/>
    </location>
</feature>
<evidence type="ECO:0000313" key="4">
    <source>
        <dbReference type="EMBL" id="PXX97949.1"/>
    </source>
</evidence>
<evidence type="ECO:0000313" key="5">
    <source>
        <dbReference type="Proteomes" id="UP000248079"/>
    </source>
</evidence>
<dbReference type="AlphaFoldDB" id="A0A2V3ZUI4"/>
<dbReference type="InterPro" id="IPR008978">
    <property type="entry name" value="HSP20-like_chaperone"/>
</dbReference>
<dbReference type="EMBL" id="QFLI01000008">
    <property type="protein sequence ID" value="PXX97949.1"/>
    <property type="molecule type" value="Genomic_DNA"/>
</dbReference>
<dbReference type="Pfam" id="PF00011">
    <property type="entry name" value="HSP20"/>
    <property type="match status" value="1"/>
</dbReference>
<comment type="similarity">
    <text evidence="1 2">Belongs to the small heat shock protein (HSP20) family.</text>
</comment>
<proteinExistence type="inferred from homology"/>
<accession>A0A2V3ZUI4</accession>
<reference evidence="4 5" key="1">
    <citation type="submission" date="2018-05" db="EMBL/GenBank/DDBJ databases">
        <title>Marinifilum breve JC075T sp. nov., a marine bacterium isolated from Yongle Blue Hole in the South China Sea.</title>
        <authorList>
            <person name="Fu T."/>
        </authorList>
    </citation>
    <scope>NUCLEOTIDE SEQUENCE [LARGE SCALE GENOMIC DNA]</scope>
    <source>
        <strain evidence="4 5">JC075</strain>
    </source>
</reference>
<sequence>MTLLRYGKRPNDFFTNQLMNQLFKETQDSFKAAVERESGFRPATNVVEEEDYYLIEVSIPGFAKEDVSIKVENGSIKISAEKKDTKENNKYLRREFGVYKFERSFKLADTINQQNISAEVINGILNIVLPKVEEKKPEIHNIEIK</sequence>
<evidence type="ECO:0000259" key="3">
    <source>
        <dbReference type="PROSITE" id="PS01031"/>
    </source>
</evidence>
<dbReference type="InterPro" id="IPR031107">
    <property type="entry name" value="Small_HSP"/>
</dbReference>
<gene>
    <name evidence="4" type="ORF">DF185_16555</name>
</gene>
<organism evidence="4 5">
    <name type="scientific">Marinifilum breve</name>
    <dbReference type="NCBI Taxonomy" id="2184082"/>
    <lineage>
        <taxon>Bacteria</taxon>
        <taxon>Pseudomonadati</taxon>
        <taxon>Bacteroidota</taxon>
        <taxon>Bacteroidia</taxon>
        <taxon>Marinilabiliales</taxon>
        <taxon>Marinifilaceae</taxon>
    </lineage>
</organism>
<dbReference type="PROSITE" id="PS01031">
    <property type="entry name" value="SHSP"/>
    <property type="match status" value="1"/>
</dbReference>
<keyword evidence="5" id="KW-1185">Reference proteome</keyword>
<dbReference type="OrthoDB" id="9814487at2"/>
<dbReference type="CDD" id="cd06464">
    <property type="entry name" value="ACD_sHsps-like"/>
    <property type="match status" value="1"/>
</dbReference>
<dbReference type="SUPFAM" id="SSF49764">
    <property type="entry name" value="HSP20-like chaperones"/>
    <property type="match status" value="1"/>
</dbReference>
<dbReference type="Proteomes" id="UP000248079">
    <property type="component" value="Unassembled WGS sequence"/>
</dbReference>
<evidence type="ECO:0000256" key="2">
    <source>
        <dbReference type="RuleBase" id="RU003616"/>
    </source>
</evidence>
<comment type="caution">
    <text evidence="4">The sequence shown here is derived from an EMBL/GenBank/DDBJ whole genome shotgun (WGS) entry which is preliminary data.</text>
</comment>
<evidence type="ECO:0000256" key="1">
    <source>
        <dbReference type="PROSITE-ProRule" id="PRU00285"/>
    </source>
</evidence>
<dbReference type="InterPro" id="IPR002068">
    <property type="entry name" value="A-crystallin/Hsp20_dom"/>
</dbReference>
<dbReference type="RefSeq" id="WP_110361881.1">
    <property type="nucleotide sequence ID" value="NZ_QFLI01000008.1"/>
</dbReference>
<name>A0A2V3ZUI4_9BACT</name>
<dbReference type="PANTHER" id="PTHR11527">
    <property type="entry name" value="HEAT-SHOCK PROTEIN 20 FAMILY MEMBER"/>
    <property type="match status" value="1"/>
</dbReference>
<dbReference type="Gene3D" id="2.60.40.790">
    <property type="match status" value="1"/>
</dbReference>